<feature type="compositionally biased region" description="Polar residues" evidence="1">
    <location>
        <begin position="91"/>
        <end position="106"/>
    </location>
</feature>
<proteinExistence type="predicted"/>
<reference evidence="2 3" key="1">
    <citation type="submission" date="2023-11" db="EMBL/GenBank/DDBJ databases">
        <title>Halocaridina rubra genome assembly.</title>
        <authorList>
            <person name="Smith C."/>
        </authorList>
    </citation>
    <scope>NUCLEOTIDE SEQUENCE [LARGE SCALE GENOMIC DNA]</scope>
    <source>
        <strain evidence="2">EP-1</strain>
        <tissue evidence="2">Whole</tissue>
    </source>
</reference>
<evidence type="ECO:0000256" key="1">
    <source>
        <dbReference type="SAM" id="MobiDB-lite"/>
    </source>
</evidence>
<dbReference type="AlphaFoldDB" id="A0AAN8ZSM5"/>
<gene>
    <name evidence="2" type="ORF">SK128_019894</name>
</gene>
<feature type="non-terminal residue" evidence="2">
    <location>
        <position position="120"/>
    </location>
</feature>
<sequence length="120" mass="12969">MFSLGVQVTISSGPTIEVAEFVPPDPVSEQFVAELRRGHSHSEDEEENEFEDAVEELAENFIVHVNPNQAHKRSSSNVSQASEGQGVGDTVSASSSEGDGQDNTVQVIMRKDNNTDSSYS</sequence>
<keyword evidence="3" id="KW-1185">Reference proteome</keyword>
<dbReference type="EMBL" id="JAXCGZ010023778">
    <property type="protein sequence ID" value="KAK7005586.1"/>
    <property type="molecule type" value="Genomic_DNA"/>
</dbReference>
<dbReference type="Proteomes" id="UP001381693">
    <property type="component" value="Unassembled WGS sequence"/>
</dbReference>
<protein>
    <submittedName>
        <fullName evidence="2">Uncharacterized protein</fullName>
    </submittedName>
</protein>
<organism evidence="2 3">
    <name type="scientific">Halocaridina rubra</name>
    <name type="common">Hawaiian red shrimp</name>
    <dbReference type="NCBI Taxonomy" id="373956"/>
    <lineage>
        <taxon>Eukaryota</taxon>
        <taxon>Metazoa</taxon>
        <taxon>Ecdysozoa</taxon>
        <taxon>Arthropoda</taxon>
        <taxon>Crustacea</taxon>
        <taxon>Multicrustacea</taxon>
        <taxon>Malacostraca</taxon>
        <taxon>Eumalacostraca</taxon>
        <taxon>Eucarida</taxon>
        <taxon>Decapoda</taxon>
        <taxon>Pleocyemata</taxon>
        <taxon>Caridea</taxon>
        <taxon>Atyoidea</taxon>
        <taxon>Atyidae</taxon>
        <taxon>Halocaridina</taxon>
    </lineage>
</organism>
<feature type="region of interest" description="Disordered" evidence="1">
    <location>
        <begin position="67"/>
        <end position="120"/>
    </location>
</feature>
<comment type="caution">
    <text evidence="2">The sequence shown here is derived from an EMBL/GenBank/DDBJ whole genome shotgun (WGS) entry which is preliminary data.</text>
</comment>
<evidence type="ECO:0000313" key="2">
    <source>
        <dbReference type="EMBL" id="KAK7005586.1"/>
    </source>
</evidence>
<evidence type="ECO:0000313" key="3">
    <source>
        <dbReference type="Proteomes" id="UP001381693"/>
    </source>
</evidence>
<accession>A0AAN8ZSM5</accession>
<name>A0AAN8ZSM5_HALRR</name>